<gene>
    <name evidence="1" type="ORF">CJ030_MR5G003469</name>
</gene>
<keyword evidence="2" id="KW-1185">Reference proteome</keyword>
<evidence type="ECO:0000313" key="1">
    <source>
        <dbReference type="EMBL" id="KAB1213461.1"/>
    </source>
</evidence>
<reference evidence="1 2" key="1">
    <citation type="journal article" date="2019" name="Plant Biotechnol. J.">
        <title>The red bayberry genome and genetic basis of sex determination.</title>
        <authorList>
            <person name="Jia H.M."/>
            <person name="Jia H.J."/>
            <person name="Cai Q.L."/>
            <person name="Wang Y."/>
            <person name="Zhao H.B."/>
            <person name="Yang W.F."/>
            <person name="Wang G.Y."/>
            <person name="Li Y.H."/>
            <person name="Zhan D.L."/>
            <person name="Shen Y.T."/>
            <person name="Niu Q.F."/>
            <person name="Chang L."/>
            <person name="Qiu J."/>
            <person name="Zhao L."/>
            <person name="Xie H.B."/>
            <person name="Fu W.Y."/>
            <person name="Jin J."/>
            <person name="Li X.W."/>
            <person name="Jiao Y."/>
            <person name="Zhou C.C."/>
            <person name="Tu T."/>
            <person name="Chai C.Y."/>
            <person name="Gao J.L."/>
            <person name="Fan L.J."/>
            <person name="van de Weg E."/>
            <person name="Wang J.Y."/>
            <person name="Gao Z.S."/>
        </authorList>
    </citation>
    <scope>NUCLEOTIDE SEQUENCE [LARGE SCALE GENOMIC DNA]</scope>
    <source>
        <tissue evidence="1">Leaves</tissue>
    </source>
</reference>
<accession>A0A6A1VKQ7</accession>
<protein>
    <submittedName>
        <fullName evidence="1">Uncharacterized protein</fullName>
    </submittedName>
</protein>
<evidence type="ECO:0000313" key="2">
    <source>
        <dbReference type="Proteomes" id="UP000516437"/>
    </source>
</evidence>
<organism evidence="1 2">
    <name type="scientific">Morella rubra</name>
    <name type="common">Chinese bayberry</name>
    <dbReference type="NCBI Taxonomy" id="262757"/>
    <lineage>
        <taxon>Eukaryota</taxon>
        <taxon>Viridiplantae</taxon>
        <taxon>Streptophyta</taxon>
        <taxon>Embryophyta</taxon>
        <taxon>Tracheophyta</taxon>
        <taxon>Spermatophyta</taxon>
        <taxon>Magnoliopsida</taxon>
        <taxon>eudicotyledons</taxon>
        <taxon>Gunneridae</taxon>
        <taxon>Pentapetalae</taxon>
        <taxon>rosids</taxon>
        <taxon>fabids</taxon>
        <taxon>Fagales</taxon>
        <taxon>Myricaceae</taxon>
        <taxon>Morella</taxon>
    </lineage>
</organism>
<dbReference type="EMBL" id="RXIC02000023">
    <property type="protein sequence ID" value="KAB1213461.1"/>
    <property type="molecule type" value="Genomic_DNA"/>
</dbReference>
<dbReference type="Proteomes" id="UP000516437">
    <property type="component" value="Chromosome 5"/>
</dbReference>
<proteinExistence type="predicted"/>
<comment type="caution">
    <text evidence="1">The sequence shown here is derived from an EMBL/GenBank/DDBJ whole genome shotgun (WGS) entry which is preliminary data.</text>
</comment>
<dbReference type="AlphaFoldDB" id="A0A6A1VKQ7"/>
<name>A0A6A1VKQ7_9ROSI</name>
<sequence>MAERPVSTYDFSEFQFEGRTIDDLFNHYRWDYVFSWRGPLYTNMIIEFYSALQNVNTHEDEWEVYICGRLIMISPDALSTYLRIPRQTARRHQQWDLSAFDGAWIELIECFSYTAVFGWYDPGSARHPGFARDGAQHFTLTGEGCRSHHQQSGYYREETQED</sequence>